<proteinExistence type="predicted"/>
<dbReference type="RefSeq" id="WP_008516434.1">
    <property type="nucleotide sequence ID" value="NZ_ACJM01000007.1"/>
</dbReference>
<dbReference type="SUPFAM" id="SSF48498">
    <property type="entry name" value="Tetracyclin repressor-like, C-terminal domain"/>
    <property type="match status" value="1"/>
</dbReference>
<dbReference type="GO" id="GO:0003677">
    <property type="term" value="F:DNA binding"/>
    <property type="evidence" value="ECO:0007669"/>
    <property type="project" value="UniProtKB-UniRule"/>
</dbReference>
<dbReference type="Gene3D" id="1.10.10.60">
    <property type="entry name" value="Homeodomain-like"/>
    <property type="match status" value="1"/>
</dbReference>
<dbReference type="AlphaFoldDB" id="C0GGL7"/>
<evidence type="ECO:0000256" key="1">
    <source>
        <dbReference type="ARBA" id="ARBA00023015"/>
    </source>
</evidence>
<dbReference type="EMBL" id="ACJM01000007">
    <property type="protein sequence ID" value="EEG77458.1"/>
    <property type="molecule type" value="Genomic_DNA"/>
</dbReference>
<keyword evidence="2 4" id="KW-0238">DNA-binding</keyword>
<dbReference type="Gene3D" id="1.10.357.10">
    <property type="entry name" value="Tetracycline Repressor, domain 2"/>
    <property type="match status" value="1"/>
</dbReference>
<dbReference type="Pfam" id="PF00440">
    <property type="entry name" value="TetR_N"/>
    <property type="match status" value="1"/>
</dbReference>
<protein>
    <submittedName>
        <fullName evidence="6">Transcriptional regulator, TetR family</fullName>
    </submittedName>
</protein>
<evidence type="ECO:0000256" key="2">
    <source>
        <dbReference type="ARBA" id="ARBA00023125"/>
    </source>
</evidence>
<accession>C0GGL7</accession>
<dbReference type="InterPro" id="IPR001647">
    <property type="entry name" value="HTH_TetR"/>
</dbReference>
<dbReference type="PRINTS" id="PR00455">
    <property type="entry name" value="HTHTETR"/>
</dbReference>
<dbReference type="OrthoDB" id="9812993at2"/>
<dbReference type="Proteomes" id="UP000006443">
    <property type="component" value="Unassembled WGS sequence"/>
</dbReference>
<keyword evidence="3" id="KW-0804">Transcription</keyword>
<evidence type="ECO:0000313" key="6">
    <source>
        <dbReference type="EMBL" id="EEG77458.1"/>
    </source>
</evidence>
<feature type="domain" description="HTH tetR-type" evidence="5">
    <location>
        <begin position="2"/>
        <end position="62"/>
    </location>
</feature>
<sequence length="194" mass="22747">MKVDKADIFVNARELFAAKGFKDTSISDITKKTGIAVGSFYKFYGAKEEVFLDVFMAESEQLKKEIMAEVDLDDEPVAVIKEATAKMFVAIRENPILREWYSRDVYAKLEKYIYEQDGADKWEDEYSYNLFTGIIKKWQQEGKFRNDIDSDMILAIFNTFQYIDMHKEEIGSQYFPQLMEHMVEFIVKGLQEKN</sequence>
<dbReference type="STRING" id="555088.DealDRAFT_1581"/>
<dbReference type="SUPFAM" id="SSF46689">
    <property type="entry name" value="Homeodomain-like"/>
    <property type="match status" value="1"/>
</dbReference>
<evidence type="ECO:0000313" key="7">
    <source>
        <dbReference type="Proteomes" id="UP000006443"/>
    </source>
</evidence>
<dbReference type="InterPro" id="IPR036271">
    <property type="entry name" value="Tet_transcr_reg_TetR-rel_C_sf"/>
</dbReference>
<organism evidence="6 7">
    <name type="scientific">Dethiobacter alkaliphilus AHT 1</name>
    <dbReference type="NCBI Taxonomy" id="555088"/>
    <lineage>
        <taxon>Bacteria</taxon>
        <taxon>Bacillati</taxon>
        <taxon>Bacillota</taxon>
        <taxon>Dethiobacteria</taxon>
        <taxon>Dethiobacterales</taxon>
        <taxon>Dethiobacteraceae</taxon>
        <taxon>Dethiobacter</taxon>
    </lineage>
</organism>
<feature type="DNA-binding region" description="H-T-H motif" evidence="4">
    <location>
        <begin position="25"/>
        <end position="44"/>
    </location>
</feature>
<dbReference type="InterPro" id="IPR009057">
    <property type="entry name" value="Homeodomain-like_sf"/>
</dbReference>
<dbReference type="PANTHER" id="PTHR47506">
    <property type="entry name" value="TRANSCRIPTIONAL REGULATORY PROTEIN"/>
    <property type="match status" value="1"/>
</dbReference>
<comment type="caution">
    <text evidence="6">The sequence shown here is derived from an EMBL/GenBank/DDBJ whole genome shotgun (WGS) entry which is preliminary data.</text>
</comment>
<keyword evidence="1" id="KW-0805">Transcription regulation</keyword>
<dbReference type="PROSITE" id="PS50977">
    <property type="entry name" value="HTH_TETR_2"/>
    <property type="match status" value="1"/>
</dbReference>
<evidence type="ECO:0000259" key="5">
    <source>
        <dbReference type="PROSITE" id="PS50977"/>
    </source>
</evidence>
<evidence type="ECO:0000256" key="3">
    <source>
        <dbReference type="ARBA" id="ARBA00023163"/>
    </source>
</evidence>
<reference evidence="6 7" key="1">
    <citation type="submission" date="2009-02" db="EMBL/GenBank/DDBJ databases">
        <title>Sequencing of the draft genome and assembly of Dethiobacter alkaliphilus AHT 1.</title>
        <authorList>
            <consortium name="US DOE Joint Genome Institute (JGI-PGF)"/>
            <person name="Lucas S."/>
            <person name="Copeland A."/>
            <person name="Lapidus A."/>
            <person name="Glavina del Rio T."/>
            <person name="Dalin E."/>
            <person name="Tice H."/>
            <person name="Bruce D."/>
            <person name="Goodwin L."/>
            <person name="Pitluck S."/>
            <person name="Larimer F."/>
            <person name="Land M.L."/>
            <person name="Hauser L."/>
            <person name="Muyzer G."/>
        </authorList>
    </citation>
    <scope>NUCLEOTIDE SEQUENCE [LARGE SCALE GENOMIC DNA]</scope>
    <source>
        <strain evidence="6 7">AHT 1</strain>
    </source>
</reference>
<name>C0GGL7_DETAL</name>
<dbReference type="PANTHER" id="PTHR47506:SF3">
    <property type="entry name" value="HTH-TYPE TRANSCRIPTIONAL REGULATOR LMRA"/>
    <property type="match status" value="1"/>
</dbReference>
<dbReference type="eggNOG" id="COG1309">
    <property type="taxonomic scope" value="Bacteria"/>
</dbReference>
<evidence type="ECO:0000256" key="4">
    <source>
        <dbReference type="PROSITE-ProRule" id="PRU00335"/>
    </source>
</evidence>
<keyword evidence="7" id="KW-1185">Reference proteome</keyword>
<gene>
    <name evidence="6" type="ORF">DealDRAFT_1581</name>
</gene>